<evidence type="ECO:0000313" key="1">
    <source>
        <dbReference type="EMBL" id="CAG8817146.1"/>
    </source>
</evidence>
<name>A0ACA9RYT5_9GLOM</name>
<dbReference type="EMBL" id="CAJVQC010079459">
    <property type="protein sequence ID" value="CAG8817146.1"/>
    <property type="molecule type" value="Genomic_DNA"/>
</dbReference>
<feature type="non-terminal residue" evidence="1">
    <location>
        <position position="1"/>
    </location>
</feature>
<organism evidence="1 2">
    <name type="scientific">Racocetra persica</name>
    <dbReference type="NCBI Taxonomy" id="160502"/>
    <lineage>
        <taxon>Eukaryota</taxon>
        <taxon>Fungi</taxon>
        <taxon>Fungi incertae sedis</taxon>
        <taxon>Mucoromycota</taxon>
        <taxon>Glomeromycotina</taxon>
        <taxon>Glomeromycetes</taxon>
        <taxon>Diversisporales</taxon>
        <taxon>Gigasporaceae</taxon>
        <taxon>Racocetra</taxon>
    </lineage>
</organism>
<dbReference type="Proteomes" id="UP000789920">
    <property type="component" value="Unassembled WGS sequence"/>
</dbReference>
<evidence type="ECO:0000313" key="2">
    <source>
        <dbReference type="Proteomes" id="UP000789920"/>
    </source>
</evidence>
<reference evidence="1" key="1">
    <citation type="submission" date="2021-06" db="EMBL/GenBank/DDBJ databases">
        <authorList>
            <person name="Kallberg Y."/>
            <person name="Tangrot J."/>
            <person name="Rosling A."/>
        </authorList>
    </citation>
    <scope>NUCLEOTIDE SEQUENCE</scope>
    <source>
        <strain evidence="1">MA461A</strain>
    </source>
</reference>
<comment type="caution">
    <text evidence="1">The sequence shown here is derived from an EMBL/GenBank/DDBJ whole genome shotgun (WGS) entry which is preliminary data.</text>
</comment>
<proteinExistence type="predicted"/>
<gene>
    <name evidence="1" type="ORF">RPERSI_LOCUS24613</name>
</gene>
<keyword evidence="2" id="KW-1185">Reference proteome</keyword>
<protein>
    <submittedName>
        <fullName evidence="1">30667_t:CDS:1</fullName>
    </submittedName>
</protein>
<accession>A0ACA9RYT5</accession>
<sequence>IALNAPSTREKYLDDLVCEIEKMGEGILEWFEEFGDKINGEMKNGMNGNGCVDYANGHNMGSDEMNGFNR</sequence>